<keyword evidence="2" id="KW-1185">Reference proteome</keyword>
<dbReference type="EMBL" id="JAMKFE010000008">
    <property type="protein sequence ID" value="MCM5680658.1"/>
    <property type="molecule type" value="Genomic_DNA"/>
</dbReference>
<accession>A0ABT0YS20</accession>
<dbReference type="Proteomes" id="UP001165541">
    <property type="component" value="Unassembled WGS sequence"/>
</dbReference>
<comment type="caution">
    <text evidence="1">The sequence shown here is derived from an EMBL/GenBank/DDBJ whole genome shotgun (WGS) entry which is preliminary data.</text>
</comment>
<reference evidence="1" key="1">
    <citation type="submission" date="2022-05" db="EMBL/GenBank/DDBJ databases">
        <title>Schlegelella sp. nov., isolated from mangrove soil.</title>
        <authorList>
            <person name="Liu Y."/>
            <person name="Ge X."/>
            <person name="Liu W."/>
        </authorList>
    </citation>
    <scope>NUCLEOTIDE SEQUENCE</scope>
    <source>
        <strain evidence="1">S2-27</strain>
    </source>
</reference>
<name>A0ABT0YS20_9BURK</name>
<protein>
    <submittedName>
        <fullName evidence="1">Uncharacterized protein</fullName>
    </submittedName>
</protein>
<gene>
    <name evidence="1" type="ORF">M8A51_14115</name>
</gene>
<proteinExistence type="predicted"/>
<organism evidence="1 2">
    <name type="scientific">Caldimonas mangrovi</name>
    <dbReference type="NCBI Taxonomy" id="2944811"/>
    <lineage>
        <taxon>Bacteria</taxon>
        <taxon>Pseudomonadati</taxon>
        <taxon>Pseudomonadota</taxon>
        <taxon>Betaproteobacteria</taxon>
        <taxon>Burkholderiales</taxon>
        <taxon>Sphaerotilaceae</taxon>
        <taxon>Caldimonas</taxon>
    </lineage>
</organism>
<evidence type="ECO:0000313" key="1">
    <source>
        <dbReference type="EMBL" id="MCM5680658.1"/>
    </source>
</evidence>
<evidence type="ECO:0000313" key="2">
    <source>
        <dbReference type="Proteomes" id="UP001165541"/>
    </source>
</evidence>
<dbReference type="RefSeq" id="WP_251779113.1">
    <property type="nucleotide sequence ID" value="NZ_JAMKFE010000008.1"/>
</dbReference>
<sequence>MSPDRRAGPLPMVADDRLRGRTGVSYEACAAPPGSAAAAPVARLAPVALLSPPIGPLGGSEA</sequence>